<dbReference type="OrthoDB" id="4062651at2759"/>
<reference evidence="2 3" key="1">
    <citation type="journal article" date="2018" name="Sci. Rep.">
        <title>Comparative genomics provides insights into the lifestyle and reveals functional heterogeneity of dark septate endophytic fungi.</title>
        <authorList>
            <person name="Knapp D.G."/>
            <person name="Nemeth J.B."/>
            <person name="Barry K."/>
            <person name="Hainaut M."/>
            <person name="Henrissat B."/>
            <person name="Johnson J."/>
            <person name="Kuo A."/>
            <person name="Lim J.H.P."/>
            <person name="Lipzen A."/>
            <person name="Nolan M."/>
            <person name="Ohm R.A."/>
            <person name="Tamas L."/>
            <person name="Grigoriev I.V."/>
            <person name="Spatafora J.W."/>
            <person name="Nagy L.G."/>
            <person name="Kovacs G.M."/>
        </authorList>
    </citation>
    <scope>NUCLEOTIDE SEQUENCE [LARGE SCALE GENOMIC DNA]</scope>
    <source>
        <strain evidence="2 3">DSE2036</strain>
    </source>
</reference>
<dbReference type="SUPFAM" id="SSF48452">
    <property type="entry name" value="TPR-like"/>
    <property type="match status" value="2"/>
</dbReference>
<dbReference type="Gene3D" id="1.10.510.10">
    <property type="entry name" value="Transferase(Phosphotransferase) domain 1"/>
    <property type="match status" value="1"/>
</dbReference>
<dbReference type="AlphaFoldDB" id="A0A2V1EC12"/>
<dbReference type="EMBL" id="KZ805301">
    <property type="protein sequence ID" value="PVI08063.1"/>
    <property type="molecule type" value="Genomic_DNA"/>
</dbReference>
<dbReference type="GO" id="GO:0005524">
    <property type="term" value="F:ATP binding"/>
    <property type="evidence" value="ECO:0007669"/>
    <property type="project" value="InterPro"/>
</dbReference>
<dbReference type="PANTHER" id="PTHR46082:SF6">
    <property type="entry name" value="AAA+ ATPASE DOMAIN-CONTAINING PROTEIN-RELATED"/>
    <property type="match status" value="1"/>
</dbReference>
<dbReference type="InterPro" id="IPR008271">
    <property type="entry name" value="Ser/Thr_kinase_AS"/>
</dbReference>
<name>A0A2V1EC12_9PLEO</name>
<dbReference type="Pfam" id="PF00069">
    <property type="entry name" value="Pkinase"/>
    <property type="match status" value="1"/>
</dbReference>
<dbReference type="Gene3D" id="1.25.40.10">
    <property type="entry name" value="Tetratricopeptide repeat domain"/>
    <property type="match status" value="2"/>
</dbReference>
<feature type="domain" description="Protein kinase" evidence="1">
    <location>
        <begin position="450"/>
        <end position="729"/>
    </location>
</feature>
<dbReference type="InterPro" id="IPR011009">
    <property type="entry name" value="Kinase-like_dom_sf"/>
</dbReference>
<accession>A0A2V1EC12</accession>
<keyword evidence="3" id="KW-1185">Reference proteome</keyword>
<dbReference type="InterPro" id="IPR000719">
    <property type="entry name" value="Prot_kinase_dom"/>
</dbReference>
<dbReference type="SUPFAM" id="SSF56112">
    <property type="entry name" value="Protein kinase-like (PK-like)"/>
    <property type="match status" value="1"/>
</dbReference>
<dbReference type="CDD" id="cd00180">
    <property type="entry name" value="PKc"/>
    <property type="match status" value="1"/>
</dbReference>
<evidence type="ECO:0000313" key="2">
    <source>
        <dbReference type="EMBL" id="PVI08063.1"/>
    </source>
</evidence>
<dbReference type="InterPro" id="IPR053137">
    <property type="entry name" value="NLR-like"/>
</dbReference>
<evidence type="ECO:0000259" key="1">
    <source>
        <dbReference type="PROSITE" id="PS50011"/>
    </source>
</evidence>
<protein>
    <submittedName>
        <fullName evidence="2">Kinase-like protein</fullName>
    </submittedName>
</protein>
<dbReference type="PROSITE" id="PS00108">
    <property type="entry name" value="PROTEIN_KINASE_ST"/>
    <property type="match status" value="1"/>
</dbReference>
<dbReference type="Pfam" id="PF13424">
    <property type="entry name" value="TPR_12"/>
    <property type="match status" value="2"/>
</dbReference>
<keyword evidence="2" id="KW-0808">Transferase</keyword>
<dbReference type="STRING" id="97972.A0A2V1EC12"/>
<dbReference type="PROSITE" id="PS50011">
    <property type="entry name" value="PROTEIN_KINASE_DOM"/>
    <property type="match status" value="1"/>
</dbReference>
<keyword evidence="2" id="KW-0418">Kinase</keyword>
<proteinExistence type="predicted"/>
<evidence type="ECO:0000313" key="3">
    <source>
        <dbReference type="Proteomes" id="UP000244855"/>
    </source>
</evidence>
<sequence length="747" mass="85177">MMSEEEELRNATRVFVWGVRLLKLERWSEAEVQFRRALNVRERILGGNHGDTILCKSKLASALFNQQKCSEAEEQYQQVVQAQERVLSKDHEQTLYSKHMLGRTLFAQKKYSEAQLQFQQAADWRERVLGKDYEETLRSKHMLGRTLYEQEKYSEAVVQLQQAADGEEETLGRGDRDTLVSKHWLGCALYQQKKYSEATVQLQQAVNGWEKLLGRDHEITLMSKYWLGCALYTQNKYSEAIVQLQQAADGREKLLSRDHKDTLASKHWLGLALYKQKKYNEAIVQLQQAADGREKLLGRDHEDTRSALDLLDEMKAELYKTSSASSADATWHNPASRLEDFFPKEQYTDSDINGISSLLGLINPQWGNVPRTYIVLRVIGHLNILQDIIDVGFSDFWFPVTEQSLPGILSPSARSAFVNAQWIVLTKSMDLERGENGKHCHFKEGEPLPFEPKGIIGRGACGQVDKVLSTISFREYARKIVHRSEVFRGAQKEQVKRFIAEIQVLKRLKHHHIVEFVGSYTDAKYIGLIMSPVAEMDLSAYLARCNVSNYPELRTFFGCLATALEFLHLQKVRHKDIKPGNILVHHDKVLFADFGLSFDFTDANGSTTTGMTWKTPRYCAPEVAEYDPRNTSSDVWSLGVVYMEMAAVLKGKTIPDMDDFLREHGSQQTHIRANMAGLLELVAMLEGTGQPSDNIVFSWTRKMLVIEQRLRPTASSLVELIVESENPAFCGICCKSPEEEMSDWTVE</sequence>
<dbReference type="GO" id="GO:0004672">
    <property type="term" value="F:protein kinase activity"/>
    <property type="evidence" value="ECO:0007669"/>
    <property type="project" value="InterPro"/>
</dbReference>
<dbReference type="InterPro" id="IPR011990">
    <property type="entry name" value="TPR-like_helical_dom_sf"/>
</dbReference>
<organism evidence="2 3">
    <name type="scientific">Periconia macrospinosa</name>
    <dbReference type="NCBI Taxonomy" id="97972"/>
    <lineage>
        <taxon>Eukaryota</taxon>
        <taxon>Fungi</taxon>
        <taxon>Dikarya</taxon>
        <taxon>Ascomycota</taxon>
        <taxon>Pezizomycotina</taxon>
        <taxon>Dothideomycetes</taxon>
        <taxon>Pleosporomycetidae</taxon>
        <taxon>Pleosporales</taxon>
        <taxon>Massarineae</taxon>
        <taxon>Periconiaceae</taxon>
        <taxon>Periconia</taxon>
    </lineage>
</organism>
<dbReference type="Pfam" id="PF13374">
    <property type="entry name" value="TPR_10"/>
    <property type="match status" value="3"/>
</dbReference>
<dbReference type="SMART" id="SM00220">
    <property type="entry name" value="S_TKc"/>
    <property type="match status" value="1"/>
</dbReference>
<gene>
    <name evidence="2" type="ORF">DM02DRAFT_151794</name>
</gene>
<dbReference type="PANTHER" id="PTHR46082">
    <property type="entry name" value="ATP/GTP-BINDING PROTEIN-RELATED"/>
    <property type="match status" value="1"/>
</dbReference>
<dbReference type="Proteomes" id="UP000244855">
    <property type="component" value="Unassembled WGS sequence"/>
</dbReference>